<dbReference type="SUPFAM" id="SSF53720">
    <property type="entry name" value="ALDH-like"/>
    <property type="match status" value="1"/>
</dbReference>
<dbReference type="PANTHER" id="PTHR11699">
    <property type="entry name" value="ALDEHYDE DEHYDROGENASE-RELATED"/>
    <property type="match status" value="1"/>
</dbReference>
<dbReference type="Gene3D" id="3.40.309.10">
    <property type="entry name" value="Aldehyde Dehydrogenase, Chain A, domain 2"/>
    <property type="match status" value="1"/>
</dbReference>
<dbReference type="InterPro" id="IPR016161">
    <property type="entry name" value="Ald_DH/histidinol_DH"/>
</dbReference>
<dbReference type="InterPro" id="IPR016160">
    <property type="entry name" value="Ald_DH_CS_CYS"/>
</dbReference>
<evidence type="ECO:0000313" key="4">
    <source>
        <dbReference type="EMBL" id="MBG6085951.1"/>
    </source>
</evidence>
<evidence type="ECO:0000313" key="5">
    <source>
        <dbReference type="Proteomes" id="UP000614047"/>
    </source>
</evidence>
<dbReference type="PROSITE" id="PS00070">
    <property type="entry name" value="ALDEHYDE_DEHYDR_CYS"/>
    <property type="match status" value="1"/>
</dbReference>
<dbReference type="InterPro" id="IPR016162">
    <property type="entry name" value="Ald_DH_N"/>
</dbReference>
<comment type="similarity">
    <text evidence="1">Belongs to the aldehyde dehydrogenase family.</text>
</comment>
<dbReference type="EMBL" id="JADOUA010000001">
    <property type="protein sequence ID" value="MBG6085951.1"/>
    <property type="molecule type" value="Genomic_DNA"/>
</dbReference>
<feature type="domain" description="Aldehyde dehydrogenase" evidence="3">
    <location>
        <begin position="18"/>
        <end position="451"/>
    </location>
</feature>
<evidence type="ECO:0000259" key="3">
    <source>
        <dbReference type="Pfam" id="PF00171"/>
    </source>
</evidence>
<dbReference type="CDD" id="cd07078">
    <property type="entry name" value="ALDH"/>
    <property type="match status" value="1"/>
</dbReference>
<dbReference type="RefSeq" id="WP_197009016.1">
    <property type="nucleotide sequence ID" value="NZ_BAABES010000014.1"/>
</dbReference>
<evidence type="ECO:0000256" key="1">
    <source>
        <dbReference type="ARBA" id="ARBA00009986"/>
    </source>
</evidence>
<dbReference type="Proteomes" id="UP000614047">
    <property type="component" value="Unassembled WGS sequence"/>
</dbReference>
<keyword evidence="2 4" id="KW-0560">Oxidoreductase</keyword>
<accession>A0A931DE83</accession>
<keyword evidence="5" id="KW-1185">Reference proteome</keyword>
<dbReference type="EC" id="1.2.1.3" evidence="4"/>
<comment type="caution">
    <text evidence="4">The sequence shown here is derived from an EMBL/GenBank/DDBJ whole genome shotgun (WGS) entry which is preliminary data.</text>
</comment>
<dbReference type="Pfam" id="PF00171">
    <property type="entry name" value="Aldedh"/>
    <property type="match status" value="1"/>
</dbReference>
<proteinExistence type="inferred from homology"/>
<protein>
    <submittedName>
        <fullName evidence="4">Aldehyde dehydrogenase (NAD+)</fullName>
        <ecNumber evidence="4">1.2.1.3</ecNumber>
    </submittedName>
</protein>
<organism evidence="4 5">
    <name type="scientific">Actinomadura viridis</name>
    <dbReference type="NCBI Taxonomy" id="58110"/>
    <lineage>
        <taxon>Bacteria</taxon>
        <taxon>Bacillati</taxon>
        <taxon>Actinomycetota</taxon>
        <taxon>Actinomycetes</taxon>
        <taxon>Streptosporangiales</taxon>
        <taxon>Thermomonosporaceae</taxon>
        <taxon>Actinomadura</taxon>
    </lineage>
</organism>
<dbReference type="AlphaFoldDB" id="A0A931DE83"/>
<gene>
    <name evidence="4" type="ORF">IW256_000064</name>
</gene>
<reference evidence="4" key="1">
    <citation type="submission" date="2020-11" db="EMBL/GenBank/DDBJ databases">
        <title>Sequencing the genomes of 1000 actinobacteria strains.</title>
        <authorList>
            <person name="Klenk H.-P."/>
        </authorList>
    </citation>
    <scope>NUCLEOTIDE SEQUENCE</scope>
    <source>
        <strain evidence="4">DSM 43175</strain>
    </source>
</reference>
<dbReference type="FunFam" id="3.40.605.10:FF:000007">
    <property type="entry name" value="NAD/NADP-dependent betaine aldehyde dehydrogenase"/>
    <property type="match status" value="1"/>
</dbReference>
<sequence length="492" mass="50896">MAEPYAMFIDGSPADAASGATYKTFEPATRRHLADIASGGPGDVDRAVAAARAAFDSGPWPRLPPAERAEVLRRAACRLEEERGRLAELEARDNGATIRKALDADVGAARAAFLRAAWQAERLPDRVPGPDGSVLRRPPLGVVAAIVPWNFPLALAAARLAPAVAAGNACVVKPASFASVTVIELVRLLAACGLPPGVANVVTGPGAAVGGALARHPGVDLTVFTGSDDVGEDVAREAAAGGAPVRLNLGGKSPNVVLADADLDAAADGVLWGAFFHNGQICMAGTRAVVDRAVHDAFTERLVERARALRLGDPLDPATDLGPLVSRQGARRTRRYVDLAVAEGARVACGGTGPGPDDLPAGLDHKAYFRPTVLTGVGPGDTIAREEVFGPALAVIEAGGADDAVAIANDSRYGLSAGVWSGDPDRARATAARLRADRVWINEYPIVDLSPPSGAAGAWDVHTNELDDYRARRIVSECPGRGTAAPYHVLVS</sequence>
<evidence type="ECO:0000256" key="2">
    <source>
        <dbReference type="ARBA" id="ARBA00023002"/>
    </source>
</evidence>
<dbReference type="GO" id="GO:0004029">
    <property type="term" value="F:aldehyde dehydrogenase (NAD+) activity"/>
    <property type="evidence" value="ECO:0007669"/>
    <property type="project" value="UniProtKB-EC"/>
</dbReference>
<dbReference type="InterPro" id="IPR016163">
    <property type="entry name" value="Ald_DH_C"/>
</dbReference>
<dbReference type="InterPro" id="IPR015590">
    <property type="entry name" value="Aldehyde_DH_dom"/>
</dbReference>
<name>A0A931DE83_9ACTN</name>
<dbReference type="Gene3D" id="3.40.605.10">
    <property type="entry name" value="Aldehyde Dehydrogenase, Chain A, domain 1"/>
    <property type="match status" value="1"/>
</dbReference>